<sequence length="356" mass="38482">MALRPSVEDQQAPTAAGMWTRPTAVADWLAQHDPDVAPPVTVTRVGIGQSNITTIVADTVGRQWVMREPPPGDHAGNAHDVLREAQILSALAATDVPVPRVIGTGLSPSGSPFLVMERVPGSPLECEADARALAPSQRRDLGIAVAETLGRLHLLDASILGIKASSSPYLVRQLRRVTAGWEHLAAHVSTPSRHDRAWQSIRDNLQDRPPQPGPGVIMHGDYRLSNLLICDGRIGAVLDWELCTVGDPLADLAWLLDDWRPVEEAAIVMPSPTRAGGFPDRDEMVAVYREVTGYQVDDLDYYRAFSQWRAASLLEGVRTRRLAGAMGSHAAVDPEELEDSIGVLLASATEHLAKTA</sequence>
<keyword evidence="3" id="KW-1185">Reference proteome</keyword>
<dbReference type="RefSeq" id="WP_163750106.1">
    <property type="nucleotide sequence ID" value="NZ_AP022596.1"/>
</dbReference>
<dbReference type="CDD" id="cd05154">
    <property type="entry name" value="ACAD10_11_N-like"/>
    <property type="match status" value="1"/>
</dbReference>
<dbReference type="Pfam" id="PF01636">
    <property type="entry name" value="APH"/>
    <property type="match status" value="1"/>
</dbReference>
<reference evidence="2 3" key="1">
    <citation type="journal article" date="2019" name="Emerg. Microbes Infect.">
        <title>Comprehensive subspecies identification of 175 nontuberculous mycobacteria species based on 7547 genomic profiles.</title>
        <authorList>
            <person name="Matsumoto Y."/>
            <person name="Kinjo T."/>
            <person name="Motooka D."/>
            <person name="Nabeya D."/>
            <person name="Jung N."/>
            <person name="Uechi K."/>
            <person name="Horii T."/>
            <person name="Iida T."/>
            <person name="Fujita J."/>
            <person name="Nakamura S."/>
        </authorList>
    </citation>
    <scope>NUCLEOTIDE SEQUENCE [LARGE SCALE GENOMIC DNA]</scope>
    <source>
        <strain evidence="2 3">JCM 30396</strain>
    </source>
</reference>
<dbReference type="InterPro" id="IPR041726">
    <property type="entry name" value="ACAD10_11_N"/>
</dbReference>
<dbReference type="PANTHER" id="PTHR21310:SF40">
    <property type="entry name" value="AMINOGLYCOSIDE PHOSPHOTRANSFERASE DOMAIN-CONTAINING PROTEIN-RELATED"/>
    <property type="match status" value="1"/>
</dbReference>
<organism evidence="2 3">
    <name type="scientific">Mycolicibacterium helvum</name>
    <dbReference type="NCBI Taxonomy" id="1534349"/>
    <lineage>
        <taxon>Bacteria</taxon>
        <taxon>Bacillati</taxon>
        <taxon>Actinomycetota</taxon>
        <taxon>Actinomycetes</taxon>
        <taxon>Mycobacteriales</taxon>
        <taxon>Mycobacteriaceae</taxon>
        <taxon>Mycolicibacterium</taxon>
    </lineage>
</organism>
<dbReference type="AlphaFoldDB" id="A0A7I7TAP1"/>
<name>A0A7I7TAP1_9MYCO</name>
<dbReference type="PANTHER" id="PTHR21310">
    <property type="entry name" value="AMINOGLYCOSIDE PHOSPHOTRANSFERASE-RELATED-RELATED"/>
    <property type="match status" value="1"/>
</dbReference>
<evidence type="ECO:0000259" key="1">
    <source>
        <dbReference type="Pfam" id="PF01636"/>
    </source>
</evidence>
<protein>
    <submittedName>
        <fullName evidence="2">Putative phosphotransferase</fullName>
    </submittedName>
</protein>
<gene>
    <name evidence="2" type="ORF">MHEL_43810</name>
</gene>
<dbReference type="Gene3D" id="3.90.1200.10">
    <property type="match status" value="1"/>
</dbReference>
<accession>A0A7I7TAP1</accession>
<dbReference type="Proteomes" id="UP000467148">
    <property type="component" value="Chromosome"/>
</dbReference>
<dbReference type="SUPFAM" id="SSF56112">
    <property type="entry name" value="Protein kinase-like (PK-like)"/>
    <property type="match status" value="1"/>
</dbReference>
<dbReference type="InterPro" id="IPR011009">
    <property type="entry name" value="Kinase-like_dom_sf"/>
</dbReference>
<keyword evidence="2" id="KW-0808">Transferase</keyword>
<evidence type="ECO:0000313" key="3">
    <source>
        <dbReference type="Proteomes" id="UP000467148"/>
    </source>
</evidence>
<dbReference type="GO" id="GO:0016740">
    <property type="term" value="F:transferase activity"/>
    <property type="evidence" value="ECO:0007669"/>
    <property type="project" value="UniProtKB-KW"/>
</dbReference>
<evidence type="ECO:0000313" key="2">
    <source>
        <dbReference type="EMBL" id="BBY66138.1"/>
    </source>
</evidence>
<dbReference type="Gene3D" id="3.30.200.20">
    <property type="entry name" value="Phosphorylase Kinase, domain 1"/>
    <property type="match status" value="1"/>
</dbReference>
<dbReference type="EMBL" id="AP022596">
    <property type="protein sequence ID" value="BBY66138.1"/>
    <property type="molecule type" value="Genomic_DNA"/>
</dbReference>
<dbReference type="KEGG" id="mhev:MHEL_43810"/>
<dbReference type="InterPro" id="IPR002575">
    <property type="entry name" value="Aminoglycoside_PTrfase"/>
</dbReference>
<feature type="domain" description="Aminoglycoside phosphotransferase" evidence="1">
    <location>
        <begin position="41"/>
        <end position="266"/>
    </location>
</feature>
<dbReference type="InterPro" id="IPR051678">
    <property type="entry name" value="AGP_Transferase"/>
</dbReference>
<proteinExistence type="predicted"/>